<feature type="region of interest" description="Disordered" evidence="1">
    <location>
        <begin position="18"/>
        <end position="51"/>
    </location>
</feature>
<proteinExistence type="predicted"/>
<sequence length="172" mass="18336">MRPPGKEHVAVPAFLAERSCPGPASAPQDPRTHHPVFVHSISSPQARRHTAASRPGLHVDAECAATASTSTAAQISSRRQLSMSGSALTRKCEAGECVHSTGSLDGVPADWAVCRHANASVFFFSTSGVHVIHGRLHKKQALESVSPTWLAACRQRPPFGTSLTTCMFFLQS</sequence>
<protein>
    <submittedName>
        <fullName evidence="2">Uncharacterized protein</fullName>
    </submittedName>
</protein>
<gene>
    <name evidence="2" type="ORF">P280DRAFT_155041</name>
</gene>
<reference evidence="2" key="1">
    <citation type="journal article" date="2020" name="Stud. Mycol.">
        <title>101 Dothideomycetes genomes: a test case for predicting lifestyles and emergence of pathogens.</title>
        <authorList>
            <person name="Haridas S."/>
            <person name="Albert R."/>
            <person name="Binder M."/>
            <person name="Bloem J."/>
            <person name="Labutti K."/>
            <person name="Salamov A."/>
            <person name="Andreopoulos B."/>
            <person name="Baker S."/>
            <person name="Barry K."/>
            <person name="Bills G."/>
            <person name="Bluhm B."/>
            <person name="Cannon C."/>
            <person name="Castanera R."/>
            <person name="Culley D."/>
            <person name="Daum C."/>
            <person name="Ezra D."/>
            <person name="Gonzalez J."/>
            <person name="Henrissat B."/>
            <person name="Kuo A."/>
            <person name="Liang C."/>
            <person name="Lipzen A."/>
            <person name="Lutzoni F."/>
            <person name="Magnuson J."/>
            <person name="Mondo S."/>
            <person name="Nolan M."/>
            <person name="Ohm R."/>
            <person name="Pangilinan J."/>
            <person name="Park H.-J."/>
            <person name="Ramirez L."/>
            <person name="Alfaro M."/>
            <person name="Sun H."/>
            <person name="Tritt A."/>
            <person name="Yoshinaga Y."/>
            <person name="Zwiers L.-H."/>
            <person name="Turgeon B."/>
            <person name="Goodwin S."/>
            <person name="Spatafora J."/>
            <person name="Crous P."/>
            <person name="Grigoriev I."/>
        </authorList>
    </citation>
    <scope>NUCLEOTIDE SEQUENCE</scope>
    <source>
        <strain evidence="2">CBS 473.64</strain>
    </source>
</reference>
<accession>A0A6A6RLR6</accession>
<dbReference type="EMBL" id="MU006799">
    <property type="protein sequence ID" value="KAF2636300.1"/>
    <property type="molecule type" value="Genomic_DNA"/>
</dbReference>
<dbReference type="Proteomes" id="UP000799753">
    <property type="component" value="Unassembled WGS sequence"/>
</dbReference>
<name>A0A6A6RLR6_9PLEO</name>
<organism evidence="2 3">
    <name type="scientific">Massarina eburnea CBS 473.64</name>
    <dbReference type="NCBI Taxonomy" id="1395130"/>
    <lineage>
        <taxon>Eukaryota</taxon>
        <taxon>Fungi</taxon>
        <taxon>Dikarya</taxon>
        <taxon>Ascomycota</taxon>
        <taxon>Pezizomycotina</taxon>
        <taxon>Dothideomycetes</taxon>
        <taxon>Pleosporomycetidae</taxon>
        <taxon>Pleosporales</taxon>
        <taxon>Massarineae</taxon>
        <taxon>Massarinaceae</taxon>
        <taxon>Massarina</taxon>
    </lineage>
</organism>
<evidence type="ECO:0000256" key="1">
    <source>
        <dbReference type="SAM" id="MobiDB-lite"/>
    </source>
</evidence>
<dbReference type="AlphaFoldDB" id="A0A6A6RLR6"/>
<evidence type="ECO:0000313" key="2">
    <source>
        <dbReference type="EMBL" id="KAF2636300.1"/>
    </source>
</evidence>
<keyword evidence="3" id="KW-1185">Reference proteome</keyword>
<evidence type="ECO:0000313" key="3">
    <source>
        <dbReference type="Proteomes" id="UP000799753"/>
    </source>
</evidence>